<keyword evidence="3" id="KW-1185">Reference proteome</keyword>
<dbReference type="RefSeq" id="WP_128488924.1">
    <property type="nucleotide sequence ID" value="NZ_JBHLXB010000003.1"/>
</dbReference>
<feature type="chain" id="PRO_5018721349" evidence="1">
    <location>
        <begin position="23"/>
        <end position="195"/>
    </location>
</feature>
<dbReference type="EMBL" id="SBLC01000013">
    <property type="protein sequence ID" value="RWY40910.1"/>
    <property type="molecule type" value="Genomic_DNA"/>
</dbReference>
<protein>
    <submittedName>
        <fullName evidence="2">Uncharacterized protein</fullName>
    </submittedName>
</protein>
<evidence type="ECO:0000313" key="3">
    <source>
        <dbReference type="Proteomes" id="UP000287168"/>
    </source>
</evidence>
<organism evidence="2 3">
    <name type="scientific">Falsigemmobacter intermedius</name>
    <dbReference type="NCBI Taxonomy" id="1553448"/>
    <lineage>
        <taxon>Bacteria</taxon>
        <taxon>Pseudomonadati</taxon>
        <taxon>Pseudomonadota</taxon>
        <taxon>Alphaproteobacteria</taxon>
        <taxon>Rhodobacterales</taxon>
        <taxon>Paracoccaceae</taxon>
        <taxon>Falsigemmobacter</taxon>
    </lineage>
</organism>
<keyword evidence="1" id="KW-0732">Signal</keyword>
<name>A0A3S3UG36_9RHOB</name>
<reference evidence="2 3" key="1">
    <citation type="journal article" date="2015" name="Int. J. Syst. Evol. Microbiol.">
        <title>Gemmobacter intermedius sp. nov., isolated from a white stork (Ciconia ciconia).</title>
        <authorList>
            <person name="Kampfer P."/>
            <person name="Jerzak L."/>
            <person name="Wilharm G."/>
            <person name="Golke J."/>
            <person name="Busse H.J."/>
            <person name="Glaeser S.P."/>
        </authorList>
    </citation>
    <scope>NUCLEOTIDE SEQUENCE [LARGE SCALE GENOMIC DNA]</scope>
    <source>
        <strain evidence="2 3">119/4</strain>
    </source>
</reference>
<dbReference type="AlphaFoldDB" id="A0A3S3UG36"/>
<gene>
    <name evidence="2" type="ORF">EP867_10495</name>
</gene>
<proteinExistence type="predicted"/>
<sequence>MPDLIRLCAGTALGLLALPWTAARSAETLPYDCATLAITIGAPATEMTPAPDEGWQHAPDEARLVCTWYNRPAAKALEGKTLAGEDWSAPSALTAQIVVHESPLPRAAAAVIKAAYDLPEEIGKDLKGAWLMFLKTPEFSEALGMLAPELYLENLSVSIAWANGFAAPQNTESALTVGWSVERAARVMSEIVTFP</sequence>
<accession>A0A3S3UG36</accession>
<dbReference type="Proteomes" id="UP000287168">
    <property type="component" value="Unassembled WGS sequence"/>
</dbReference>
<evidence type="ECO:0000313" key="2">
    <source>
        <dbReference type="EMBL" id="RWY40910.1"/>
    </source>
</evidence>
<evidence type="ECO:0000256" key="1">
    <source>
        <dbReference type="SAM" id="SignalP"/>
    </source>
</evidence>
<feature type="signal peptide" evidence="1">
    <location>
        <begin position="1"/>
        <end position="22"/>
    </location>
</feature>
<comment type="caution">
    <text evidence="2">The sequence shown here is derived from an EMBL/GenBank/DDBJ whole genome shotgun (WGS) entry which is preliminary data.</text>
</comment>